<reference evidence="15 24" key="5">
    <citation type="submission" date="2019-06" db="EMBL/GenBank/DDBJ databases">
        <title>Genomics analysis of Aphanomyces spp. identifies a new class of oomycete effector associated with host adaptation.</title>
        <authorList>
            <person name="Gaulin E."/>
        </authorList>
    </citation>
    <scope>NUCLEOTIDE SEQUENCE [LARGE SCALE GENOMIC DNA]</scope>
    <source>
        <strain evidence="15 24">E</strain>
    </source>
</reference>
<dbReference type="Proteomes" id="UP000284702">
    <property type="component" value="Unassembled WGS sequence"/>
</dbReference>
<dbReference type="InterPro" id="IPR029001">
    <property type="entry name" value="ITPase-like_fam"/>
</dbReference>
<feature type="binding site" evidence="13">
    <location>
        <position position="171"/>
    </location>
    <ligand>
        <name>ITP</name>
        <dbReference type="ChEBI" id="CHEBI:61402"/>
    </ligand>
</feature>
<feature type="binding site" evidence="13">
    <location>
        <begin position="148"/>
        <end position="151"/>
    </location>
    <ligand>
        <name>ITP</name>
        <dbReference type="ChEBI" id="CHEBI:61402"/>
    </ligand>
</feature>
<keyword evidence="4 13" id="KW-0479">Metal-binding</keyword>
<evidence type="ECO:0000256" key="10">
    <source>
        <dbReference type="ARBA" id="ARBA00093218"/>
    </source>
</evidence>
<evidence type="ECO:0000313" key="15">
    <source>
        <dbReference type="EMBL" id="KAF0751178.1"/>
    </source>
</evidence>
<dbReference type="Pfam" id="PF01725">
    <property type="entry name" value="Ham1p_like"/>
    <property type="match status" value="1"/>
</dbReference>
<evidence type="ECO:0000313" key="16">
    <source>
        <dbReference type="EMBL" id="RHY87060.1"/>
    </source>
</evidence>
<reference evidence="19 21" key="3">
    <citation type="submission" date="2018-07" db="EMBL/GenBank/DDBJ databases">
        <title>Annotation of Aphanomyces astaci genome assembly.</title>
        <authorList>
            <person name="Studholme D.J."/>
        </authorList>
    </citation>
    <scope>NUCLEOTIDE SEQUENCE [LARGE SCALE GENOMIC DNA]</scope>
    <source>
        <strain evidence="19">Pc</strain>
    </source>
</reference>
<proteinExistence type="inferred from homology"/>
<dbReference type="SUPFAM" id="SSF52972">
    <property type="entry name" value="ITPase-like"/>
    <property type="match status" value="1"/>
</dbReference>
<reference evidence="18 20" key="2">
    <citation type="journal article" date="2018" name="J. Invertebr. Pathol.">
        <title>New genotyping method for the causative agent of crayfish plague (Aphanomyces astaci) based on whole genome data.</title>
        <authorList>
            <person name="Minardi D."/>
            <person name="Studholme D.J."/>
            <person name="van der Giezen M."/>
            <person name="Pretto T."/>
            <person name="Oidtmann B."/>
        </authorList>
    </citation>
    <scope>NUCLEOTIDE SEQUENCE [LARGE SCALE GENOMIC DNA]</scope>
    <source>
        <strain evidence="18 20">KB13</strain>
    </source>
</reference>
<evidence type="ECO:0000256" key="1">
    <source>
        <dbReference type="ARBA" id="ARBA00004496"/>
    </source>
</evidence>
<comment type="cofactor">
    <cofactor evidence="13">
        <name>Mg(2+)</name>
        <dbReference type="ChEBI" id="CHEBI:18420"/>
    </cofactor>
    <cofactor evidence="13">
        <name>Mn(2+)</name>
        <dbReference type="ChEBI" id="CHEBI:29035"/>
    </cofactor>
    <text evidence="13">Binds 1 divalent metal cation per subunit; can use either Mg(2+) or Mn(2+).</text>
</comment>
<organism evidence="14">
    <name type="scientific">Aphanomyces astaci</name>
    <name type="common">Crayfish plague agent</name>
    <dbReference type="NCBI Taxonomy" id="112090"/>
    <lineage>
        <taxon>Eukaryota</taxon>
        <taxon>Sar</taxon>
        <taxon>Stramenopiles</taxon>
        <taxon>Oomycota</taxon>
        <taxon>Saprolegniomycetes</taxon>
        <taxon>Saprolegniales</taxon>
        <taxon>Verrucalvaceae</taxon>
        <taxon>Aphanomyces</taxon>
    </lineage>
</organism>
<dbReference type="PANTHER" id="PTHR11067:SF9">
    <property type="entry name" value="INOSINE TRIPHOSPHATE PYROPHOSPHATASE"/>
    <property type="match status" value="1"/>
</dbReference>
<comment type="catalytic activity">
    <reaction evidence="11">
        <text>dITP + H2O = dIMP + diphosphate + H(+)</text>
        <dbReference type="Rhea" id="RHEA:28342"/>
        <dbReference type="ChEBI" id="CHEBI:15377"/>
        <dbReference type="ChEBI" id="CHEBI:15378"/>
        <dbReference type="ChEBI" id="CHEBI:33019"/>
        <dbReference type="ChEBI" id="CHEBI:61194"/>
        <dbReference type="ChEBI" id="CHEBI:61382"/>
        <dbReference type="EC" id="3.6.1.66"/>
    </reaction>
    <physiologicalReaction direction="left-to-right" evidence="11">
        <dbReference type="Rhea" id="RHEA:28343"/>
    </physiologicalReaction>
</comment>
<evidence type="ECO:0000256" key="2">
    <source>
        <dbReference type="ARBA" id="ARBA00008023"/>
    </source>
</evidence>
<dbReference type="GO" id="GO:0036220">
    <property type="term" value="F:ITP diphosphatase activity"/>
    <property type="evidence" value="ECO:0007669"/>
    <property type="project" value="UniProtKB-UniRule"/>
</dbReference>
<dbReference type="GO" id="GO:0000166">
    <property type="term" value="F:nucleotide binding"/>
    <property type="evidence" value="ECO:0007669"/>
    <property type="project" value="UniProtKB-KW"/>
</dbReference>
<evidence type="ECO:0000313" key="19">
    <source>
        <dbReference type="EMBL" id="RQM30306.1"/>
    </source>
</evidence>
<dbReference type="VEuPathDB" id="FungiDB:H257_04037"/>
<dbReference type="GO" id="GO:0046872">
    <property type="term" value="F:metal ion binding"/>
    <property type="evidence" value="ECO:0007669"/>
    <property type="project" value="UniProtKB-KW"/>
</dbReference>
<dbReference type="Proteomes" id="UP000275652">
    <property type="component" value="Unassembled WGS sequence"/>
</dbReference>
<dbReference type="InterPro" id="IPR027502">
    <property type="entry name" value="ITPase"/>
</dbReference>
<evidence type="ECO:0000256" key="11">
    <source>
        <dbReference type="ARBA" id="ARBA00093255"/>
    </source>
</evidence>
<dbReference type="EMBL" id="QUTG01004834">
    <property type="protein sequence ID" value="RHY87060.1"/>
    <property type="molecule type" value="Genomic_DNA"/>
</dbReference>
<evidence type="ECO:0000256" key="13">
    <source>
        <dbReference type="HAMAP-Rule" id="MF_03148"/>
    </source>
</evidence>
<dbReference type="InterPro" id="IPR002637">
    <property type="entry name" value="RdgB/HAM1"/>
</dbReference>
<name>W4GVD2_APHAT</name>
<reference evidence="14" key="1">
    <citation type="submission" date="2013-12" db="EMBL/GenBank/DDBJ databases">
        <title>The Genome Sequence of Aphanomyces astaci APO3.</title>
        <authorList>
            <consortium name="The Broad Institute Genomics Platform"/>
            <person name="Russ C."/>
            <person name="Tyler B."/>
            <person name="van West P."/>
            <person name="Dieguez-Uribeondo J."/>
            <person name="Young S.K."/>
            <person name="Zeng Q."/>
            <person name="Gargeya S."/>
            <person name="Fitzgerald M."/>
            <person name="Abouelleil A."/>
            <person name="Alvarado L."/>
            <person name="Chapman S.B."/>
            <person name="Gainer-Dewar J."/>
            <person name="Goldberg J."/>
            <person name="Griggs A."/>
            <person name="Gujja S."/>
            <person name="Hansen M."/>
            <person name="Howarth C."/>
            <person name="Imamovic A."/>
            <person name="Ireland A."/>
            <person name="Larimer J."/>
            <person name="McCowan C."/>
            <person name="Murphy C."/>
            <person name="Pearson M."/>
            <person name="Poon T.W."/>
            <person name="Priest M."/>
            <person name="Roberts A."/>
            <person name="Saif S."/>
            <person name="Shea T."/>
            <person name="Sykes S."/>
            <person name="Wortman J."/>
            <person name="Nusbaum C."/>
            <person name="Birren B."/>
        </authorList>
    </citation>
    <scope>NUCLEOTIDE SEQUENCE [LARGE SCALE GENOMIC DNA]</scope>
    <source>
        <strain evidence="14">APO3</strain>
    </source>
</reference>
<evidence type="ECO:0000313" key="17">
    <source>
        <dbReference type="EMBL" id="RHZ16485.1"/>
    </source>
</evidence>
<comment type="catalytic activity">
    <reaction evidence="12">
        <text>N(6)-hydroxy-dATP + H2O = N(6)-hydroxy-dAMP + diphosphate + H(+)</text>
        <dbReference type="Rhea" id="RHEA:83971"/>
        <dbReference type="ChEBI" id="CHEBI:15377"/>
        <dbReference type="ChEBI" id="CHEBI:15378"/>
        <dbReference type="ChEBI" id="CHEBI:33019"/>
        <dbReference type="ChEBI" id="CHEBI:233529"/>
        <dbReference type="ChEBI" id="CHEBI:233530"/>
    </reaction>
    <physiologicalReaction direction="left-to-right" evidence="12">
        <dbReference type="Rhea" id="RHEA:83972"/>
    </physiologicalReaction>
</comment>
<dbReference type="Proteomes" id="UP000285712">
    <property type="component" value="Unassembled WGS sequence"/>
</dbReference>
<dbReference type="Gene3D" id="3.90.950.10">
    <property type="match status" value="1"/>
</dbReference>
<keyword evidence="21" id="KW-1185">Reference proteome</keyword>
<feature type="binding site" evidence="13">
    <location>
        <position position="40"/>
    </location>
    <ligand>
        <name>Mg(2+)</name>
        <dbReference type="ChEBI" id="CHEBI:18420"/>
    </ligand>
</feature>
<dbReference type="OrthoDB" id="6288734at2759"/>
<dbReference type="EMBL" id="MZMZ02000862">
    <property type="protein sequence ID" value="RQM30306.1"/>
    <property type="molecule type" value="Genomic_DNA"/>
</dbReference>
<evidence type="ECO:0000313" key="23">
    <source>
        <dbReference type="Proteomes" id="UP000285712"/>
    </source>
</evidence>
<dbReference type="PANTHER" id="PTHR11067">
    <property type="entry name" value="INOSINE TRIPHOSPHATE PYROPHOSPHATASE/HAM1 PROTEIN"/>
    <property type="match status" value="1"/>
</dbReference>
<keyword evidence="7 13" id="KW-0460">Magnesium</keyword>
<evidence type="ECO:0000256" key="7">
    <source>
        <dbReference type="ARBA" id="ARBA00022842"/>
    </source>
</evidence>
<feature type="binding site" evidence="13">
    <location>
        <begin position="10"/>
        <end position="15"/>
    </location>
    <ligand>
        <name>ITP</name>
        <dbReference type="ChEBI" id="CHEBI:61402"/>
    </ligand>
</feature>
<evidence type="ECO:0000313" key="14">
    <source>
        <dbReference type="EMBL" id="ETV83271.1"/>
    </source>
</evidence>
<evidence type="ECO:0000256" key="12">
    <source>
        <dbReference type="ARBA" id="ARBA00093271"/>
    </source>
</evidence>
<evidence type="ECO:0000313" key="22">
    <source>
        <dbReference type="Proteomes" id="UP000285430"/>
    </source>
</evidence>
<dbReference type="EMBL" id="VJMI01012026">
    <property type="protein sequence ID" value="KAF0751178.1"/>
    <property type="molecule type" value="Genomic_DNA"/>
</dbReference>
<dbReference type="GeneID" id="20806033"/>
<comment type="function">
    <text evidence="13">Pyrophosphatase that hydrolyzes non-canonical purine nucleotides such as inosine triphosphate (ITP), deoxyinosine triphosphate (dITP) or xanthosine 5'-triphosphate (XTP) to their respective monophosphate derivatives. The enzyme does not distinguish between the deoxy- and ribose forms. Probably excludes non-canonical purines from RNA and DNA precursor pools, thus preventing their incorporation into RNA and DNA and avoiding chromosomal lesions.</text>
</comment>
<dbReference type="Proteomes" id="UP000469452">
    <property type="component" value="Unassembled WGS sequence"/>
</dbReference>
<keyword evidence="5 13" id="KW-0547">Nucleotide-binding</keyword>
<keyword evidence="6 13" id="KW-0378">Hydrolase</keyword>
<feature type="binding site" evidence="13">
    <location>
        <position position="52"/>
    </location>
    <ligand>
        <name>ITP</name>
        <dbReference type="ChEBI" id="CHEBI:61402"/>
    </ligand>
</feature>
<dbReference type="HAMAP" id="MF_03148">
    <property type="entry name" value="HAM1_NTPase"/>
    <property type="match status" value="1"/>
</dbReference>
<dbReference type="GO" id="GO:0005737">
    <property type="term" value="C:cytoplasm"/>
    <property type="evidence" value="ECO:0007669"/>
    <property type="project" value="UniProtKB-SubCell"/>
</dbReference>
<evidence type="ECO:0000256" key="8">
    <source>
        <dbReference type="ARBA" id="ARBA00023080"/>
    </source>
</evidence>
<evidence type="ECO:0000313" key="20">
    <source>
        <dbReference type="Proteomes" id="UP000275652"/>
    </source>
</evidence>
<comment type="subunit">
    <text evidence="13">Homodimer.</text>
</comment>
<evidence type="ECO:0000256" key="3">
    <source>
        <dbReference type="ARBA" id="ARBA00022490"/>
    </source>
</evidence>
<dbReference type="CDD" id="cd00515">
    <property type="entry name" value="HAM1"/>
    <property type="match status" value="1"/>
</dbReference>
<comment type="similarity">
    <text evidence="2 13">Belongs to the HAM1 NTPase family.</text>
</comment>
<evidence type="ECO:0000313" key="21">
    <source>
        <dbReference type="Proteomes" id="UP000284702"/>
    </source>
</evidence>
<evidence type="ECO:0000313" key="24">
    <source>
        <dbReference type="Proteomes" id="UP000469452"/>
    </source>
</evidence>
<comment type="subcellular location">
    <subcellularLocation>
        <location evidence="1 13">Cytoplasm</location>
    </subcellularLocation>
</comment>
<evidence type="ECO:0000256" key="9">
    <source>
        <dbReference type="ARBA" id="ARBA00054940"/>
    </source>
</evidence>
<evidence type="ECO:0000256" key="4">
    <source>
        <dbReference type="ARBA" id="ARBA00022723"/>
    </source>
</evidence>
<comment type="catalytic activity">
    <reaction evidence="13">
        <text>XTP + H2O = XMP + diphosphate + H(+)</text>
        <dbReference type="Rhea" id="RHEA:28610"/>
        <dbReference type="ChEBI" id="CHEBI:15377"/>
        <dbReference type="ChEBI" id="CHEBI:15378"/>
        <dbReference type="ChEBI" id="CHEBI:33019"/>
        <dbReference type="ChEBI" id="CHEBI:57464"/>
        <dbReference type="ChEBI" id="CHEBI:61314"/>
        <dbReference type="EC" id="3.6.1.66"/>
    </reaction>
</comment>
<dbReference type="GO" id="GO:0036222">
    <property type="term" value="F:XTP diphosphatase activity"/>
    <property type="evidence" value="ECO:0007669"/>
    <property type="project" value="UniProtKB-UniRule"/>
</dbReference>
<dbReference type="GO" id="GO:0009117">
    <property type="term" value="P:nucleotide metabolic process"/>
    <property type="evidence" value="ECO:0007669"/>
    <property type="project" value="UniProtKB-KW"/>
</dbReference>
<comment type="catalytic activity">
    <reaction evidence="10">
        <text>ITP + H2O = IMP + diphosphate + H(+)</text>
        <dbReference type="Rhea" id="RHEA:29399"/>
        <dbReference type="ChEBI" id="CHEBI:15377"/>
        <dbReference type="ChEBI" id="CHEBI:15378"/>
        <dbReference type="ChEBI" id="CHEBI:33019"/>
        <dbReference type="ChEBI" id="CHEBI:58053"/>
        <dbReference type="ChEBI" id="CHEBI:61402"/>
        <dbReference type="EC" id="3.6.1.66"/>
    </reaction>
    <physiologicalReaction direction="left-to-right" evidence="10">
        <dbReference type="Rhea" id="RHEA:29400"/>
    </physiologicalReaction>
</comment>
<dbReference type="RefSeq" id="XP_009826701.1">
    <property type="nucleotide sequence ID" value="XM_009828399.1"/>
</dbReference>
<evidence type="ECO:0000256" key="5">
    <source>
        <dbReference type="ARBA" id="ARBA00022741"/>
    </source>
</evidence>
<dbReference type="AlphaFoldDB" id="W4GVD2"/>
<dbReference type="EMBL" id="QUTI01002208">
    <property type="protein sequence ID" value="RLO13847.1"/>
    <property type="molecule type" value="Genomic_DNA"/>
</dbReference>
<evidence type="ECO:0000256" key="6">
    <source>
        <dbReference type="ARBA" id="ARBA00022801"/>
    </source>
</evidence>
<dbReference type="EMBL" id="QUTH01003928">
    <property type="protein sequence ID" value="RHZ16485.1"/>
    <property type="molecule type" value="Genomic_DNA"/>
</dbReference>
<feature type="binding site" evidence="13">
    <location>
        <begin position="68"/>
        <end position="69"/>
    </location>
    <ligand>
        <name>ITP</name>
        <dbReference type="ChEBI" id="CHEBI:61402"/>
    </ligand>
</feature>
<gene>
    <name evidence="15" type="ORF">AaE_006479</name>
    <name evidence="19" type="ORF">B5M09_002448</name>
    <name evidence="18" type="ORF">DYB28_001190</name>
    <name evidence="16" type="ORF">DYB35_000443</name>
    <name evidence="17" type="ORF">DYB37_000615</name>
    <name evidence="14" type="ORF">H257_04037</name>
</gene>
<evidence type="ECO:0000313" key="18">
    <source>
        <dbReference type="EMBL" id="RLO13847.1"/>
    </source>
</evidence>
<sequence length="191" mass="21153">MAKRVVTFVTGNKKKLEEVVAILGSDFPFEVRNVSLDLPELQGDPEYVSAEKCRLAAAQVNGPVLVEDTSLCFNALGGLPGVYIKWFLEKTGHVGLNNLLAAYTDKSAYAQCIFAFQDFDQGQPLNDPILFVGRTHGKIVPARGSTDFGWDAVFQPDGFDQTFGELDKAVKNTISHRYRSLEKLREHATKQ</sequence>
<dbReference type="EMBL" id="KI913120">
    <property type="protein sequence ID" value="ETV83271.1"/>
    <property type="molecule type" value="Genomic_DNA"/>
</dbReference>
<reference evidence="22 23" key="4">
    <citation type="submission" date="2018-08" db="EMBL/GenBank/DDBJ databases">
        <title>Aphanomyces genome sequencing and annotation.</title>
        <authorList>
            <person name="Minardi D."/>
            <person name="Oidtmann B."/>
            <person name="Van Der Giezen M."/>
            <person name="Studholme D.J."/>
        </authorList>
    </citation>
    <scope>NUCLEOTIDE SEQUENCE [LARGE SCALE GENOMIC DNA]</scope>
    <source>
        <strain evidence="17 22">Da</strain>
        <strain evidence="16 23">Sv</strain>
    </source>
</reference>
<keyword evidence="3 13" id="KW-0963">Cytoplasm</keyword>
<feature type="binding site" evidence="13">
    <location>
        <position position="68"/>
    </location>
    <ligand>
        <name>Mg(2+)</name>
        <dbReference type="ChEBI" id="CHEBI:18420"/>
    </ligand>
</feature>
<protein>
    <recommendedName>
        <fullName evidence="13">Inosine triphosphate pyrophosphatase</fullName>
        <shortName evidence="13">ITPase</shortName>
        <shortName evidence="13">Inosine triphosphatase</shortName>
        <ecNumber evidence="13">3.6.1.66</ecNumber>
    </recommendedName>
    <alternativeName>
        <fullName evidence="13">Non-canonical purine NTP pyrophosphatase</fullName>
    </alternativeName>
    <alternativeName>
        <fullName evidence="13">Non-standard purine NTP pyrophosphatase</fullName>
    </alternativeName>
    <alternativeName>
        <fullName evidence="13">Nucleoside-triphosphate diphosphatase</fullName>
    </alternativeName>
    <alternativeName>
        <fullName evidence="13">Nucleoside-triphosphate pyrophosphatase</fullName>
        <shortName evidence="13">NTPase</shortName>
    </alternativeName>
    <alternativeName>
        <fullName evidence="13">XTP/dITP diphosphatase</fullName>
    </alternativeName>
</protein>
<dbReference type="GO" id="GO:0035870">
    <property type="term" value="F:dITP diphosphatase activity"/>
    <property type="evidence" value="ECO:0007669"/>
    <property type="project" value="UniProtKB-UniRule"/>
</dbReference>
<dbReference type="STRING" id="112090.W4GVD2"/>
<dbReference type="Proteomes" id="UP000285430">
    <property type="component" value="Unassembled WGS sequence"/>
</dbReference>
<accession>W4GVD2</accession>
<dbReference type="EC" id="3.6.1.66" evidence="13"/>
<comment type="function">
    <text evidence="9">Pyrophosphatase that hydrolyzes the non-canonical purine nucleotides inosine triphosphate (ITP), deoxyinosine triphosphate (dITP) as well as 2'-deoxy-N-6-hydroxylaminopurine triphosphate (dHAPTP) and xanthosine 5'-triphosphate (XTP) to their respective monophosphate derivatives. The enzyme does not distinguish between the deoxy- and ribose forms. Probably excludes non-canonical purines from RNA and DNA precursor pools, thus preventing their incorporation into RNA and DNA and avoiding chromosomal lesions.</text>
</comment>
<dbReference type="FunFam" id="3.90.950.10:FF:000003">
    <property type="entry name" value="Inosine triphosphate pyrophosphatase"/>
    <property type="match status" value="1"/>
</dbReference>
<keyword evidence="8 13" id="KW-0546">Nucleotide metabolism</keyword>
<dbReference type="GO" id="GO:0009204">
    <property type="term" value="P:deoxyribonucleoside triphosphate catabolic process"/>
    <property type="evidence" value="ECO:0007669"/>
    <property type="project" value="UniProtKB-UniRule"/>
</dbReference>
<keyword evidence="13" id="KW-0464">Manganese</keyword>
<feature type="binding site" evidence="13">
    <location>
        <begin position="176"/>
        <end position="177"/>
    </location>
    <ligand>
        <name>ITP</name>
        <dbReference type="ChEBI" id="CHEBI:61402"/>
    </ligand>
</feature>